<dbReference type="EMBL" id="NEVS01000004">
    <property type="protein sequence ID" value="OZI61539.1"/>
    <property type="molecule type" value="Genomic_DNA"/>
</dbReference>
<comment type="caution">
    <text evidence="1">The sequence shown here is derived from an EMBL/GenBank/DDBJ whole genome shotgun (WGS) entry which is preliminary data.</text>
</comment>
<gene>
    <name evidence="1" type="ORF">CAL28_19850</name>
</gene>
<proteinExistence type="predicted"/>
<reference evidence="2" key="1">
    <citation type="submission" date="2017-05" db="EMBL/GenBank/DDBJ databases">
        <title>Complete and WGS of Bordetella genogroups.</title>
        <authorList>
            <person name="Spilker T."/>
            <person name="Lipuma J."/>
        </authorList>
    </citation>
    <scope>NUCLEOTIDE SEQUENCE [LARGE SCALE GENOMIC DNA]</scope>
    <source>
        <strain evidence="2">AU8856</strain>
    </source>
</reference>
<evidence type="ECO:0000313" key="1">
    <source>
        <dbReference type="EMBL" id="OZI61539.1"/>
    </source>
</evidence>
<dbReference type="RefSeq" id="WP_094842942.1">
    <property type="nucleotide sequence ID" value="NZ_NEVS01000004.1"/>
</dbReference>
<name>A0A261UHY9_9BORD</name>
<evidence type="ECO:0000313" key="2">
    <source>
        <dbReference type="Proteomes" id="UP000215767"/>
    </source>
</evidence>
<accession>A0A261UHY9</accession>
<sequence length="71" mass="7452">MHPRSEPCALSRADLATIAAAAGLLPPGSEMTSELLEYTRTVVGYCAFIGDSYTDEDGTAGDKIRAAFDLA</sequence>
<keyword evidence="2" id="KW-1185">Reference proteome</keyword>
<protein>
    <submittedName>
        <fullName evidence="1">Uncharacterized protein</fullName>
    </submittedName>
</protein>
<dbReference type="Proteomes" id="UP000215767">
    <property type="component" value="Unassembled WGS sequence"/>
</dbReference>
<dbReference type="AlphaFoldDB" id="A0A261UHY9"/>
<organism evidence="1 2">
    <name type="scientific">Bordetella genomosp. 11</name>
    <dbReference type="NCBI Taxonomy" id="1416808"/>
    <lineage>
        <taxon>Bacteria</taxon>
        <taxon>Pseudomonadati</taxon>
        <taxon>Pseudomonadota</taxon>
        <taxon>Betaproteobacteria</taxon>
        <taxon>Burkholderiales</taxon>
        <taxon>Alcaligenaceae</taxon>
        <taxon>Bordetella</taxon>
    </lineage>
</organism>